<evidence type="ECO:0000313" key="1">
    <source>
        <dbReference type="EMBL" id="KAK9875075.1"/>
    </source>
</evidence>
<sequence length="111" mass="12929">MNATLLDTQLSSFFDTMLSQFKQVILVKEIKMLIINRSFSDTSIDLVAFYTHILQFIFKYIHCFKGTLNENNTCGTIKYNQANHSTSFFENNSFKMSKNFQFITKEFPPGN</sequence>
<organism evidence="1 2">
    <name type="scientific">Henosepilachna vigintioctopunctata</name>
    <dbReference type="NCBI Taxonomy" id="420089"/>
    <lineage>
        <taxon>Eukaryota</taxon>
        <taxon>Metazoa</taxon>
        <taxon>Ecdysozoa</taxon>
        <taxon>Arthropoda</taxon>
        <taxon>Hexapoda</taxon>
        <taxon>Insecta</taxon>
        <taxon>Pterygota</taxon>
        <taxon>Neoptera</taxon>
        <taxon>Endopterygota</taxon>
        <taxon>Coleoptera</taxon>
        <taxon>Polyphaga</taxon>
        <taxon>Cucujiformia</taxon>
        <taxon>Coccinelloidea</taxon>
        <taxon>Coccinellidae</taxon>
        <taxon>Epilachninae</taxon>
        <taxon>Epilachnini</taxon>
        <taxon>Henosepilachna</taxon>
    </lineage>
</organism>
<keyword evidence="2" id="KW-1185">Reference proteome</keyword>
<reference evidence="1 2" key="1">
    <citation type="submission" date="2023-03" db="EMBL/GenBank/DDBJ databases">
        <title>Genome insight into feeding habits of ladybird beetles.</title>
        <authorList>
            <person name="Li H.-S."/>
            <person name="Huang Y.-H."/>
            <person name="Pang H."/>
        </authorList>
    </citation>
    <scope>NUCLEOTIDE SEQUENCE [LARGE SCALE GENOMIC DNA]</scope>
    <source>
        <strain evidence="1">SYSU_2023b</strain>
        <tissue evidence="1">Whole body</tissue>
    </source>
</reference>
<proteinExistence type="predicted"/>
<dbReference type="Proteomes" id="UP001431783">
    <property type="component" value="Unassembled WGS sequence"/>
</dbReference>
<evidence type="ECO:0000313" key="2">
    <source>
        <dbReference type="Proteomes" id="UP001431783"/>
    </source>
</evidence>
<name>A0AAW1U4I5_9CUCU</name>
<comment type="caution">
    <text evidence="1">The sequence shown here is derived from an EMBL/GenBank/DDBJ whole genome shotgun (WGS) entry which is preliminary data.</text>
</comment>
<protein>
    <submittedName>
        <fullName evidence="1">Uncharacterized protein</fullName>
    </submittedName>
</protein>
<dbReference type="EMBL" id="JARQZJ010000032">
    <property type="protein sequence ID" value="KAK9875075.1"/>
    <property type="molecule type" value="Genomic_DNA"/>
</dbReference>
<gene>
    <name evidence="1" type="ORF">WA026_005871</name>
</gene>
<accession>A0AAW1U4I5</accession>
<dbReference type="AlphaFoldDB" id="A0AAW1U4I5"/>